<dbReference type="SUPFAM" id="SSF55785">
    <property type="entry name" value="PYP-like sensor domain (PAS domain)"/>
    <property type="match status" value="1"/>
</dbReference>
<proteinExistence type="predicted"/>
<dbReference type="SMART" id="SM00091">
    <property type="entry name" value="PAS"/>
    <property type="match status" value="1"/>
</dbReference>
<accession>A0ABU7WJW3</accession>
<protein>
    <submittedName>
        <fullName evidence="3">PAS domain-containing protein</fullName>
    </submittedName>
</protein>
<dbReference type="NCBIfam" id="TIGR00229">
    <property type="entry name" value="sensory_box"/>
    <property type="match status" value="1"/>
</dbReference>
<feature type="compositionally biased region" description="Basic and acidic residues" evidence="1">
    <location>
        <begin position="210"/>
        <end position="223"/>
    </location>
</feature>
<evidence type="ECO:0000313" key="4">
    <source>
        <dbReference type="Proteomes" id="UP001348265"/>
    </source>
</evidence>
<gene>
    <name evidence="3" type="ORF">RB636_01055</name>
</gene>
<dbReference type="InterPro" id="IPR035965">
    <property type="entry name" value="PAS-like_dom_sf"/>
</dbReference>
<dbReference type="Pfam" id="PF08448">
    <property type="entry name" value="PAS_4"/>
    <property type="match status" value="1"/>
</dbReference>
<organism evidence="3 4">
    <name type="scientific">Streptomyces chrestomyceticus</name>
    <dbReference type="NCBI Taxonomy" id="68185"/>
    <lineage>
        <taxon>Bacteria</taxon>
        <taxon>Bacillati</taxon>
        <taxon>Actinomycetota</taxon>
        <taxon>Actinomycetes</taxon>
        <taxon>Kitasatosporales</taxon>
        <taxon>Streptomycetaceae</taxon>
        <taxon>Streptomyces</taxon>
    </lineage>
</organism>
<comment type="caution">
    <text evidence="3">The sequence shown here is derived from an EMBL/GenBank/DDBJ whole genome shotgun (WGS) entry which is preliminary data.</text>
</comment>
<dbReference type="InterPro" id="IPR000014">
    <property type="entry name" value="PAS"/>
</dbReference>
<evidence type="ECO:0000256" key="1">
    <source>
        <dbReference type="SAM" id="MobiDB-lite"/>
    </source>
</evidence>
<dbReference type="InterPro" id="IPR029016">
    <property type="entry name" value="GAF-like_dom_sf"/>
</dbReference>
<feature type="region of interest" description="Disordered" evidence="1">
    <location>
        <begin position="191"/>
        <end position="247"/>
    </location>
</feature>
<dbReference type="SUPFAM" id="SSF55781">
    <property type="entry name" value="GAF domain-like"/>
    <property type="match status" value="1"/>
</dbReference>
<dbReference type="Gene3D" id="3.30.450.20">
    <property type="entry name" value="PAS domain"/>
    <property type="match status" value="1"/>
</dbReference>
<keyword evidence="4" id="KW-1185">Reference proteome</keyword>
<dbReference type="Gene3D" id="3.30.450.40">
    <property type="match status" value="1"/>
</dbReference>
<dbReference type="PROSITE" id="PS50112">
    <property type="entry name" value="PAS"/>
    <property type="match status" value="1"/>
</dbReference>
<dbReference type="RefSeq" id="WP_331784971.1">
    <property type="nucleotide sequence ID" value="NZ_JAVFKM010000001.1"/>
</dbReference>
<evidence type="ECO:0000313" key="3">
    <source>
        <dbReference type="EMBL" id="MEF3111798.1"/>
    </source>
</evidence>
<feature type="domain" description="PAS" evidence="2">
    <location>
        <begin position="72"/>
        <end position="142"/>
    </location>
</feature>
<name>A0ABU7WJW3_9ACTN</name>
<sequence length="441" mass="47100">MAEVERVAAELADFRRRVEELRAARALPSTERLSVLDAALFELQHVVDVMLPRLERSLPAERDNGARRAAEEQQLLRALFQRLPFAVVLLDPDAVIRRLNFAGTRLFGMRAGYAAGRPLTASLVPEERAAFRSQVAAVARNEGDRSLVVRLLPPPDGVRRADESLRATMTALRPQGEPGTSVLTVFLTGPEAPAADRSGPAGHTEDEDPDRAAEADRTGDTDRPTQTARTGAPDRTDTPRPGLSEVTRNTELMDLLDDMTMALLESPREPTAVLDRACRVLRGRFADWVTADLVTRGGGPLVRVAVHGPERSGPYAGDEAYGPAADPCGSGGPHPQDTLTAVLAAQLPGDCPVVVEAARAGNATLQVRPEDLGAFGHDAAGAPILARAEVTSLLCVPLRARTGPVRGVLSLLRTGGRRAFSLAEAGAVDRLARHLGRALHP</sequence>
<evidence type="ECO:0000259" key="2">
    <source>
        <dbReference type="PROSITE" id="PS50112"/>
    </source>
</evidence>
<dbReference type="CDD" id="cd00130">
    <property type="entry name" value="PAS"/>
    <property type="match status" value="1"/>
</dbReference>
<dbReference type="InterPro" id="IPR013656">
    <property type="entry name" value="PAS_4"/>
</dbReference>
<dbReference type="EMBL" id="JAVFKM010000001">
    <property type="protein sequence ID" value="MEF3111798.1"/>
    <property type="molecule type" value="Genomic_DNA"/>
</dbReference>
<dbReference type="Proteomes" id="UP001348265">
    <property type="component" value="Unassembled WGS sequence"/>
</dbReference>
<reference evidence="3 4" key="1">
    <citation type="submission" date="2023-08" db="EMBL/GenBank/DDBJ databases">
        <authorList>
            <person name="Sharma P."/>
            <person name="Verma V."/>
            <person name="Mohan M.K."/>
            <person name="Dubey A.K."/>
        </authorList>
    </citation>
    <scope>NUCLEOTIDE SEQUENCE [LARGE SCALE GENOMIC DNA]</scope>
    <source>
        <strain evidence="3 4">ADP4</strain>
    </source>
</reference>